<organism evidence="2 3">
    <name type="scientific">Microlunatus sagamiharensis</name>
    <dbReference type="NCBI Taxonomy" id="546874"/>
    <lineage>
        <taxon>Bacteria</taxon>
        <taxon>Bacillati</taxon>
        <taxon>Actinomycetota</taxon>
        <taxon>Actinomycetes</taxon>
        <taxon>Propionibacteriales</taxon>
        <taxon>Propionibacteriaceae</taxon>
        <taxon>Microlunatus</taxon>
    </lineage>
</organism>
<proteinExistence type="predicted"/>
<dbReference type="EMBL" id="LT629799">
    <property type="protein sequence ID" value="SDV04055.1"/>
    <property type="molecule type" value="Genomic_DNA"/>
</dbReference>
<dbReference type="Gene3D" id="3.40.50.720">
    <property type="entry name" value="NAD(P)-binding Rossmann-like Domain"/>
    <property type="match status" value="1"/>
</dbReference>
<dbReference type="GO" id="GO:0005737">
    <property type="term" value="C:cytoplasm"/>
    <property type="evidence" value="ECO:0007669"/>
    <property type="project" value="TreeGrafter"/>
</dbReference>
<protein>
    <submittedName>
        <fullName evidence="2">Nucleoside-diphosphate-sugar epimerase</fullName>
    </submittedName>
</protein>
<dbReference type="OrthoDB" id="9787292at2"/>
<dbReference type="Pfam" id="PF01370">
    <property type="entry name" value="Epimerase"/>
    <property type="match status" value="1"/>
</dbReference>
<sequence>MHVFVTGATGFIGSAVVPELLAAGHTVTGLARSDTSAARLEEAGAAVIRGDLADLDALRRGATGADGTIHLGFVHDFANFAAAGVTDATAITAMADSLEGTGKALVTASGTLGLPAGRVVTERDVPAQPYRATALAHADRGVRAVELRLAPSVHGPGDGGFVPALIGIARERGTSAYVGDGSGTWPAVHRLDAARLFRLAVESAPAGSVLHGAAEEGIATRAIAETIARHLGVGVTAVEPGEAAQQHFGWMGPFFSMDVRASHALTTELLGWEPTHPGLLADLDEGSYFGGR</sequence>
<accession>A0A1H2NG14</accession>
<evidence type="ECO:0000313" key="2">
    <source>
        <dbReference type="EMBL" id="SDV04055.1"/>
    </source>
</evidence>
<keyword evidence="3" id="KW-1185">Reference proteome</keyword>
<dbReference type="AlphaFoldDB" id="A0A1H2NG14"/>
<dbReference type="GO" id="GO:0004029">
    <property type="term" value="F:aldehyde dehydrogenase (NAD+) activity"/>
    <property type="evidence" value="ECO:0007669"/>
    <property type="project" value="TreeGrafter"/>
</dbReference>
<dbReference type="PANTHER" id="PTHR48079:SF9">
    <property type="entry name" value="PUTATIVE-RELATED"/>
    <property type="match status" value="1"/>
</dbReference>
<name>A0A1H2NG14_9ACTN</name>
<dbReference type="Proteomes" id="UP000198825">
    <property type="component" value="Chromosome I"/>
</dbReference>
<evidence type="ECO:0000313" key="3">
    <source>
        <dbReference type="Proteomes" id="UP000198825"/>
    </source>
</evidence>
<gene>
    <name evidence="2" type="ORF">SAMN04488544_3906</name>
</gene>
<reference evidence="3" key="1">
    <citation type="submission" date="2016-10" db="EMBL/GenBank/DDBJ databases">
        <authorList>
            <person name="Varghese N."/>
            <person name="Submissions S."/>
        </authorList>
    </citation>
    <scope>NUCLEOTIDE SEQUENCE [LARGE SCALE GENOMIC DNA]</scope>
    <source>
        <strain evidence="3">DSM 21743</strain>
    </source>
</reference>
<dbReference type="PANTHER" id="PTHR48079">
    <property type="entry name" value="PROTEIN YEEZ"/>
    <property type="match status" value="1"/>
</dbReference>
<feature type="domain" description="NAD-dependent epimerase/dehydratase" evidence="1">
    <location>
        <begin position="3"/>
        <end position="203"/>
    </location>
</feature>
<evidence type="ECO:0000259" key="1">
    <source>
        <dbReference type="Pfam" id="PF01370"/>
    </source>
</evidence>
<dbReference type="STRING" id="546874.SAMN04488544_3906"/>
<dbReference type="InterPro" id="IPR051783">
    <property type="entry name" value="NAD(P)-dependent_oxidoreduct"/>
</dbReference>
<dbReference type="SUPFAM" id="SSF51735">
    <property type="entry name" value="NAD(P)-binding Rossmann-fold domains"/>
    <property type="match status" value="1"/>
</dbReference>
<dbReference type="InterPro" id="IPR036291">
    <property type="entry name" value="NAD(P)-bd_dom_sf"/>
</dbReference>
<dbReference type="CDD" id="cd05262">
    <property type="entry name" value="SDR_a7"/>
    <property type="match status" value="1"/>
</dbReference>
<dbReference type="RefSeq" id="WP_091078382.1">
    <property type="nucleotide sequence ID" value="NZ_LT629799.1"/>
</dbReference>
<dbReference type="InterPro" id="IPR001509">
    <property type="entry name" value="Epimerase_deHydtase"/>
</dbReference>